<protein>
    <submittedName>
        <fullName evidence="2">Uncharacterized protein</fullName>
    </submittedName>
</protein>
<reference evidence="2" key="1">
    <citation type="submission" date="2019-12" db="EMBL/GenBank/DDBJ databases">
        <authorList>
            <person name="Scholes J."/>
        </authorList>
    </citation>
    <scope>NUCLEOTIDE SEQUENCE</scope>
</reference>
<dbReference type="AlphaFoldDB" id="A0A9N7NRG5"/>
<organism evidence="2 3">
    <name type="scientific">Striga hermonthica</name>
    <name type="common">Purple witchweed</name>
    <name type="synonym">Buchnera hermonthica</name>
    <dbReference type="NCBI Taxonomy" id="68872"/>
    <lineage>
        <taxon>Eukaryota</taxon>
        <taxon>Viridiplantae</taxon>
        <taxon>Streptophyta</taxon>
        <taxon>Embryophyta</taxon>
        <taxon>Tracheophyta</taxon>
        <taxon>Spermatophyta</taxon>
        <taxon>Magnoliopsida</taxon>
        <taxon>eudicotyledons</taxon>
        <taxon>Gunneridae</taxon>
        <taxon>Pentapetalae</taxon>
        <taxon>asterids</taxon>
        <taxon>lamiids</taxon>
        <taxon>Lamiales</taxon>
        <taxon>Orobanchaceae</taxon>
        <taxon>Buchnereae</taxon>
        <taxon>Striga</taxon>
    </lineage>
</organism>
<name>A0A9N7NRG5_STRHE</name>
<dbReference type="EMBL" id="CACSLK010034108">
    <property type="protein sequence ID" value="CAA0841387.1"/>
    <property type="molecule type" value="Genomic_DNA"/>
</dbReference>
<evidence type="ECO:0000313" key="2">
    <source>
        <dbReference type="EMBL" id="CAA0841387.1"/>
    </source>
</evidence>
<keyword evidence="3" id="KW-1185">Reference proteome</keyword>
<evidence type="ECO:0000313" key="3">
    <source>
        <dbReference type="Proteomes" id="UP001153555"/>
    </source>
</evidence>
<proteinExistence type="predicted"/>
<gene>
    <name evidence="2" type="ORF">SHERM_07399</name>
</gene>
<feature type="non-terminal residue" evidence="2">
    <location>
        <position position="1"/>
    </location>
</feature>
<feature type="non-terminal residue" evidence="2">
    <location>
        <position position="96"/>
    </location>
</feature>
<comment type="caution">
    <text evidence="2">The sequence shown here is derived from an EMBL/GenBank/DDBJ whole genome shotgun (WGS) entry which is preliminary data.</text>
</comment>
<accession>A0A9N7NRG5</accession>
<sequence length="96" mass="10880">VKFNLGGSKKLQVPQVDIRRNEEEPSDNNGSCHDGKPTLSIQDSMPESQYIGRLQRESSPPAFRLKIRQQPGEDDQHIQSFVLRSCLINGTLSFRK</sequence>
<evidence type="ECO:0000256" key="1">
    <source>
        <dbReference type="SAM" id="MobiDB-lite"/>
    </source>
</evidence>
<dbReference type="Proteomes" id="UP001153555">
    <property type="component" value="Unassembled WGS sequence"/>
</dbReference>
<feature type="region of interest" description="Disordered" evidence="1">
    <location>
        <begin position="1"/>
        <end position="43"/>
    </location>
</feature>